<evidence type="ECO:0000313" key="2">
    <source>
        <dbReference type="Proteomes" id="UP000294855"/>
    </source>
</evidence>
<keyword evidence="2" id="KW-1185">Reference proteome</keyword>
<gene>
    <name evidence="1" type="ORF">C7391_1248</name>
</gene>
<organism evidence="1 2">
    <name type="scientific">Methanimicrococcus blatticola</name>
    <dbReference type="NCBI Taxonomy" id="91560"/>
    <lineage>
        <taxon>Archaea</taxon>
        <taxon>Methanobacteriati</taxon>
        <taxon>Methanobacteriota</taxon>
        <taxon>Stenosarchaea group</taxon>
        <taxon>Methanomicrobia</taxon>
        <taxon>Methanosarcinales</taxon>
        <taxon>Methanosarcinaceae</taxon>
        <taxon>Methanimicrococcus</taxon>
    </lineage>
</organism>
<sequence length="57" mass="6736">MRFMKTKGVIYKYDDSKISKIEPEKIKPDEIKVTKIDYTRKSPSMTTYNPISGRHKI</sequence>
<dbReference type="EMBL" id="SNYS01000009">
    <property type="protein sequence ID" value="TDQ68307.1"/>
    <property type="molecule type" value="Genomic_DNA"/>
</dbReference>
<accession>A0A484F6A1</accession>
<protein>
    <submittedName>
        <fullName evidence="1">Uncharacterized protein</fullName>
    </submittedName>
</protein>
<name>A0A484F6A1_9EURY</name>
<comment type="caution">
    <text evidence="1">The sequence shown here is derived from an EMBL/GenBank/DDBJ whole genome shotgun (WGS) entry which is preliminary data.</text>
</comment>
<proteinExistence type="predicted"/>
<dbReference type="RefSeq" id="WP_166627433.1">
    <property type="nucleotide sequence ID" value="NZ_JAHDUW010000004.1"/>
</dbReference>
<dbReference type="Proteomes" id="UP000294855">
    <property type="component" value="Unassembled WGS sequence"/>
</dbReference>
<dbReference type="AlphaFoldDB" id="A0A484F6A1"/>
<evidence type="ECO:0000313" key="1">
    <source>
        <dbReference type="EMBL" id="TDQ68307.1"/>
    </source>
</evidence>
<reference evidence="1 2" key="1">
    <citation type="submission" date="2019-03" db="EMBL/GenBank/DDBJ databases">
        <title>Genomic Encyclopedia of Type Strains, Phase IV (KMG-IV): sequencing the most valuable type-strain genomes for metagenomic binning, comparative biology and taxonomic classification.</title>
        <authorList>
            <person name="Goeker M."/>
        </authorList>
    </citation>
    <scope>NUCLEOTIDE SEQUENCE [LARGE SCALE GENOMIC DNA]</scope>
    <source>
        <strain evidence="1 2">DSM 13328</strain>
    </source>
</reference>